<protein>
    <submittedName>
        <fullName evidence="2">Uncharacterized protein</fullName>
    </submittedName>
</protein>
<feature type="compositionally biased region" description="Basic and acidic residues" evidence="1">
    <location>
        <begin position="194"/>
        <end position="204"/>
    </location>
</feature>
<keyword evidence="3" id="KW-1185">Reference proteome</keyword>
<comment type="caution">
    <text evidence="2">The sequence shown here is derived from an EMBL/GenBank/DDBJ whole genome shotgun (WGS) entry which is preliminary data.</text>
</comment>
<reference evidence="2 3" key="1">
    <citation type="submission" date="2018-05" db="EMBL/GenBank/DDBJ databases">
        <title>Mucilaginibacter hurinus sp. nov., isolated from briquette warehouse soil.</title>
        <authorList>
            <person name="Choi L."/>
        </authorList>
    </citation>
    <scope>NUCLEOTIDE SEQUENCE [LARGE SCALE GENOMIC DNA]</scope>
    <source>
        <strain evidence="2 3">ZR32</strain>
    </source>
</reference>
<evidence type="ECO:0000313" key="2">
    <source>
        <dbReference type="EMBL" id="RCH54426.1"/>
    </source>
</evidence>
<sequence>MVMLTFEEFFKKKKIDIAALRQNEPALFTEFTVHYNRMGEKSFDHTKKYWFNKLRKLYHLAPEVKAKPLRNENRLAEQTILDSLSAPAENAPKPGFTPRFKANAPKPANPEITDEAIAESNPEPAPKPGFTPRFKSGVTKPAEQAQPDAGTAGDVTPKSPGFTPRFKAGVTKPTQQATPGGDKTAQDTPAASEKLSDKPQDVSKKSGFTPRFKAGVTKTAEQLTPVEGKGDVQEPAAIESPKPLEESTKKPGFTPRFKARVTKPADESTPDGNTKDESTQEDKVADSTADKPAVPKKPGFTPRFKAGVTQAVPPVKAEPLTDTENKPQPPSVRAPRNERDKEAETIREANVPEIDFTGKFIPKRPKPGEVKLDKLAQQANILASNFKDKFKANHVPKHIARTQPENKSAEKNETAGEPETPTVSATGKKPYKPRFNPKKLPPKSNNG</sequence>
<dbReference type="Proteomes" id="UP000253209">
    <property type="component" value="Unassembled WGS sequence"/>
</dbReference>
<name>A0A367GNJ6_9SPHI</name>
<dbReference type="EMBL" id="QGDC01000006">
    <property type="protein sequence ID" value="RCH54426.1"/>
    <property type="molecule type" value="Genomic_DNA"/>
</dbReference>
<dbReference type="AlphaFoldDB" id="A0A367GNJ6"/>
<gene>
    <name evidence="2" type="ORF">DJ568_11410</name>
</gene>
<organism evidence="2 3">
    <name type="scientific">Mucilaginibacter hurinus</name>
    <dbReference type="NCBI Taxonomy" id="2201324"/>
    <lineage>
        <taxon>Bacteria</taxon>
        <taxon>Pseudomonadati</taxon>
        <taxon>Bacteroidota</taxon>
        <taxon>Sphingobacteriia</taxon>
        <taxon>Sphingobacteriales</taxon>
        <taxon>Sphingobacteriaceae</taxon>
        <taxon>Mucilaginibacter</taxon>
    </lineage>
</organism>
<evidence type="ECO:0000313" key="3">
    <source>
        <dbReference type="Proteomes" id="UP000253209"/>
    </source>
</evidence>
<feature type="compositionally biased region" description="Basic and acidic residues" evidence="1">
    <location>
        <begin position="273"/>
        <end position="289"/>
    </location>
</feature>
<feature type="region of interest" description="Disordered" evidence="1">
    <location>
        <begin position="385"/>
        <end position="447"/>
    </location>
</feature>
<feature type="compositionally biased region" description="Basic and acidic residues" evidence="1">
    <location>
        <begin position="335"/>
        <end position="347"/>
    </location>
</feature>
<proteinExistence type="predicted"/>
<accession>A0A367GNJ6</accession>
<feature type="region of interest" description="Disordered" evidence="1">
    <location>
        <begin position="84"/>
        <end position="351"/>
    </location>
</feature>
<feature type="compositionally biased region" description="Basic residues" evidence="1">
    <location>
        <begin position="429"/>
        <end position="441"/>
    </location>
</feature>
<evidence type="ECO:0000256" key="1">
    <source>
        <dbReference type="SAM" id="MobiDB-lite"/>
    </source>
</evidence>